<feature type="compositionally biased region" description="Polar residues" evidence="16">
    <location>
        <begin position="421"/>
        <end position="430"/>
    </location>
</feature>
<dbReference type="Pfam" id="PF11766">
    <property type="entry name" value="Candida_ALS_N"/>
    <property type="match status" value="1"/>
</dbReference>
<dbReference type="InterPro" id="IPR024672">
    <property type="entry name" value="Agglutinin-like_N"/>
</dbReference>
<evidence type="ECO:0000256" key="7">
    <source>
        <dbReference type="ARBA" id="ARBA00022622"/>
    </source>
</evidence>
<evidence type="ECO:0000313" key="19">
    <source>
        <dbReference type="EMBL" id="RCK57453.1"/>
    </source>
</evidence>
<dbReference type="GO" id="GO:0030446">
    <property type="term" value="C:hyphal cell wall"/>
    <property type="evidence" value="ECO:0007669"/>
    <property type="project" value="TreeGrafter"/>
</dbReference>
<dbReference type="GO" id="GO:0098552">
    <property type="term" value="C:side of membrane"/>
    <property type="evidence" value="ECO:0007669"/>
    <property type="project" value="UniProtKB-KW"/>
</dbReference>
<evidence type="ECO:0000256" key="15">
    <source>
        <dbReference type="ARBA" id="ARBA00023288"/>
    </source>
</evidence>
<evidence type="ECO:0000259" key="18">
    <source>
        <dbReference type="SMART" id="SM01056"/>
    </source>
</evidence>
<keyword evidence="20" id="KW-1185">Reference proteome</keyword>
<comment type="similarity">
    <text evidence="3">Belongs to the ALS family.</text>
</comment>
<dbReference type="GO" id="GO:0030448">
    <property type="term" value="P:hyphal growth"/>
    <property type="evidence" value="ECO:0007669"/>
    <property type="project" value="TreeGrafter"/>
</dbReference>
<evidence type="ECO:0000313" key="20">
    <source>
        <dbReference type="Proteomes" id="UP000253472"/>
    </source>
</evidence>
<dbReference type="SUPFAM" id="SSF49401">
    <property type="entry name" value="Bacterial adhesins"/>
    <property type="match status" value="1"/>
</dbReference>
<dbReference type="EMBL" id="QLNQ01000028">
    <property type="protein sequence ID" value="RCK57453.1"/>
    <property type="molecule type" value="Genomic_DNA"/>
</dbReference>
<keyword evidence="14" id="KW-0325">Glycoprotein</keyword>
<evidence type="ECO:0000256" key="1">
    <source>
        <dbReference type="ARBA" id="ARBA00004191"/>
    </source>
</evidence>
<dbReference type="GO" id="GO:0005886">
    <property type="term" value="C:plasma membrane"/>
    <property type="evidence" value="ECO:0007669"/>
    <property type="project" value="UniProtKB-SubCell"/>
</dbReference>
<evidence type="ECO:0000256" key="16">
    <source>
        <dbReference type="SAM" id="MobiDB-lite"/>
    </source>
</evidence>
<feature type="domain" description="Agglutinin-like protein N-terminal" evidence="18">
    <location>
        <begin position="59"/>
        <end position="290"/>
    </location>
</feature>
<dbReference type="PANTHER" id="PTHR33793">
    <property type="entry name" value="ALPHA-AGGLUTININ"/>
    <property type="match status" value="1"/>
</dbReference>
<dbReference type="PANTHER" id="PTHR33793:SF2">
    <property type="entry name" value="AGGLUTININ-LIKE PROTEIN 6"/>
    <property type="match status" value="1"/>
</dbReference>
<dbReference type="GO" id="GO:0043709">
    <property type="term" value="P:cell adhesion involved in single-species biofilm formation"/>
    <property type="evidence" value="ECO:0007669"/>
    <property type="project" value="TreeGrafter"/>
</dbReference>
<dbReference type="SMART" id="SM01056">
    <property type="entry name" value="Candida_ALS_N"/>
    <property type="match status" value="1"/>
</dbReference>
<evidence type="ECO:0000256" key="5">
    <source>
        <dbReference type="ARBA" id="ARBA00022512"/>
    </source>
</evidence>
<dbReference type="AlphaFoldDB" id="A0A367XV02"/>
<evidence type="ECO:0000256" key="14">
    <source>
        <dbReference type="ARBA" id="ARBA00023180"/>
    </source>
</evidence>
<dbReference type="GO" id="GO:0009986">
    <property type="term" value="C:cell surface"/>
    <property type="evidence" value="ECO:0007669"/>
    <property type="project" value="TreeGrafter"/>
</dbReference>
<evidence type="ECO:0000256" key="6">
    <source>
        <dbReference type="ARBA" id="ARBA00022525"/>
    </source>
</evidence>
<dbReference type="GO" id="GO:0043710">
    <property type="term" value="P:cell adhesion involved in multi-species biofilm formation"/>
    <property type="evidence" value="ECO:0007669"/>
    <property type="project" value="TreeGrafter"/>
</dbReference>
<dbReference type="STRING" id="5486.A0A367XV02"/>
<dbReference type="OrthoDB" id="3981162at2759"/>
<dbReference type="GO" id="GO:0030445">
    <property type="term" value="C:yeast-form cell wall"/>
    <property type="evidence" value="ECO:0007669"/>
    <property type="project" value="TreeGrafter"/>
</dbReference>
<keyword evidence="4" id="KW-1003">Cell membrane</keyword>
<evidence type="ECO:0000256" key="12">
    <source>
        <dbReference type="ARBA" id="ARBA00023136"/>
    </source>
</evidence>
<comment type="caution">
    <text evidence="19">The sequence shown here is derived from an EMBL/GenBank/DDBJ whole genome shotgun (WGS) entry which is preliminary data.</text>
</comment>
<accession>A0A367XV02</accession>
<feature type="region of interest" description="Disordered" evidence="16">
    <location>
        <begin position="420"/>
        <end position="440"/>
    </location>
</feature>
<dbReference type="Gene3D" id="2.60.40.1280">
    <property type="match status" value="1"/>
</dbReference>
<evidence type="ECO:0000256" key="2">
    <source>
        <dbReference type="ARBA" id="ARBA00004609"/>
    </source>
</evidence>
<evidence type="ECO:0000256" key="17">
    <source>
        <dbReference type="SAM" id="SignalP"/>
    </source>
</evidence>
<dbReference type="GO" id="GO:1903561">
    <property type="term" value="C:extracellular vesicle"/>
    <property type="evidence" value="ECO:0007669"/>
    <property type="project" value="TreeGrafter"/>
</dbReference>
<keyword evidence="7" id="KW-0336">GPI-anchor</keyword>
<name>A0A367XV02_9ASCO</name>
<protein>
    <submittedName>
        <fullName evidence="19">Agglutinin-like protein 1</fullName>
    </submittedName>
</protein>
<reference evidence="19 20" key="1">
    <citation type="submission" date="2018-06" db="EMBL/GenBank/DDBJ databases">
        <title>Whole genome sequencing of Candida tropicalis (genome annotated by CSBL at Korea University).</title>
        <authorList>
            <person name="Ahn J."/>
        </authorList>
    </citation>
    <scope>NUCLEOTIDE SEQUENCE [LARGE SCALE GENOMIC DNA]</scope>
    <source>
        <strain evidence="19 20">ATCC 20962</strain>
    </source>
</reference>
<feature type="chain" id="PRO_5016794999" evidence="17">
    <location>
        <begin position="22"/>
        <end position="451"/>
    </location>
</feature>
<keyword evidence="11" id="KW-0843">Virulence</keyword>
<keyword evidence="13" id="KW-1015">Disulfide bond</keyword>
<dbReference type="InterPro" id="IPR033504">
    <property type="entry name" value="ALS"/>
</dbReference>
<feature type="signal peptide" evidence="17">
    <location>
        <begin position="1"/>
        <end position="21"/>
    </location>
</feature>
<evidence type="ECO:0000256" key="8">
    <source>
        <dbReference type="ARBA" id="ARBA00022729"/>
    </source>
</evidence>
<dbReference type="InterPro" id="IPR011252">
    <property type="entry name" value="Fibrogen-bd_dom1"/>
</dbReference>
<keyword evidence="5" id="KW-0134">Cell wall</keyword>
<evidence type="ECO:0000256" key="11">
    <source>
        <dbReference type="ARBA" id="ARBA00023026"/>
    </source>
</evidence>
<sequence length="451" mass="48600">MVMIFLIQVLLLSTWLQFVSSAEISGTFASFNSLKWTSSIGATFDYASPGSPTWTADLGWSLDGATAKPGDTFNLIMPCVFKFITDQTSIDLVADGTTYATCELHPGEEFTTFSSLGCTVSTALRSDIRVIGTVRIPLSFNAGGTSTSTSLKDSTCFTPGVNTVTFKDEDKEISTKAHFTPSSRDPSEAFEYQRIIPSMDRSSGVITLLSGEPQFQLGCSSVVAGTTNQLNAWLFPTNKNSLSYSTNCGTRSVSVTFRDVPAGLRPFFTVNSQFLDTQKYPIYFDIDYTCVGDEPQTSTSAWSWTPYNYSQTDSNGAVVYLTTVTVTGSTTRVTTLPFDPETDRTKTIVVFEPITTTTITTSYTTVTATTGETATVIVDVPYHSTTAVSTCWTGEGTTTNTIIATTDSIDTVLIETPLPNPATTTRYSDVTTPTTNTETATHGGTNTVVIV</sequence>
<keyword evidence="12" id="KW-0472">Membrane</keyword>
<dbReference type="InterPro" id="IPR008966">
    <property type="entry name" value="Adhesion_dom_sf"/>
</dbReference>
<gene>
    <name evidence="19" type="primary">ALS1_2</name>
    <name evidence="19" type="ORF">Cantr_06173</name>
</gene>
<comment type="subcellular location">
    <subcellularLocation>
        <location evidence="2">Cell membrane</location>
        <topology evidence="2">Lipid-anchor</topology>
        <topology evidence="2">GPI-anchor</topology>
    </subcellularLocation>
    <subcellularLocation>
        <location evidence="1">Secreted</location>
        <location evidence="1">Cell wall</location>
    </subcellularLocation>
</comment>
<evidence type="ECO:0000256" key="3">
    <source>
        <dbReference type="ARBA" id="ARBA00007021"/>
    </source>
</evidence>
<evidence type="ECO:0000256" key="4">
    <source>
        <dbReference type="ARBA" id="ARBA00022475"/>
    </source>
</evidence>
<organism evidence="19 20">
    <name type="scientific">Candida viswanathii</name>
    <dbReference type="NCBI Taxonomy" id="5486"/>
    <lineage>
        <taxon>Eukaryota</taxon>
        <taxon>Fungi</taxon>
        <taxon>Dikarya</taxon>
        <taxon>Ascomycota</taxon>
        <taxon>Saccharomycotina</taxon>
        <taxon>Pichiomycetes</taxon>
        <taxon>Debaryomycetaceae</taxon>
        <taxon>Candida/Lodderomyces clade</taxon>
        <taxon>Candida</taxon>
    </lineage>
</organism>
<proteinExistence type="inferred from homology"/>
<dbReference type="Gene3D" id="2.60.40.2430">
    <property type="entry name" value="Agglutinin-like protein, N-terminal domain, N2 subdomain"/>
    <property type="match status" value="1"/>
</dbReference>
<keyword evidence="6" id="KW-0964">Secreted</keyword>
<keyword evidence="10" id="KW-0130">Cell adhesion</keyword>
<dbReference type="GO" id="GO:0098609">
    <property type="term" value="P:cell-cell adhesion"/>
    <property type="evidence" value="ECO:0007669"/>
    <property type="project" value="TreeGrafter"/>
</dbReference>
<dbReference type="FunFam" id="2.60.40.1280:FF:000001">
    <property type="entry name" value="Agglutinin-like protein 3"/>
    <property type="match status" value="1"/>
</dbReference>
<keyword evidence="8 17" id="KW-0732">Signal</keyword>
<feature type="compositionally biased region" description="Low complexity" evidence="16">
    <location>
        <begin position="431"/>
        <end position="440"/>
    </location>
</feature>
<keyword evidence="15" id="KW-0449">Lipoprotein</keyword>
<keyword evidence="9" id="KW-0677">Repeat</keyword>
<dbReference type="InterPro" id="IPR043063">
    <property type="entry name" value="Agglutinin-like_N_N2"/>
</dbReference>
<evidence type="ECO:0000256" key="13">
    <source>
        <dbReference type="ARBA" id="ARBA00023157"/>
    </source>
</evidence>
<dbReference type="Proteomes" id="UP000253472">
    <property type="component" value="Unassembled WGS sequence"/>
</dbReference>
<evidence type="ECO:0000256" key="10">
    <source>
        <dbReference type="ARBA" id="ARBA00022889"/>
    </source>
</evidence>
<evidence type="ECO:0000256" key="9">
    <source>
        <dbReference type="ARBA" id="ARBA00022737"/>
    </source>
</evidence>
<dbReference type="GO" id="GO:0044011">
    <property type="term" value="P:single-species biofilm formation on inanimate substrate"/>
    <property type="evidence" value="ECO:0007669"/>
    <property type="project" value="TreeGrafter"/>
</dbReference>